<sequence>MTGRVGHTIPRYYYLLTPAFILLDYVVGINIRVAVLDATPVYKNLYYGFCVLCGVVVLVLPRASAVVAFVESTILIFLTVPGVFRPLVENVERFADLNADWQMAGALPLEGMLNLLMAAAIAVLAFHLSLSALANRGGPAGRCAE</sequence>
<evidence type="ECO:0000313" key="3">
    <source>
        <dbReference type="Proteomes" id="UP001431776"/>
    </source>
</evidence>
<gene>
    <name evidence="2" type="ORF">QJ522_20010</name>
</gene>
<feature type="transmembrane region" description="Helical" evidence="1">
    <location>
        <begin position="104"/>
        <end position="126"/>
    </location>
</feature>
<keyword evidence="3" id="KW-1185">Reference proteome</keyword>
<proteinExistence type="predicted"/>
<keyword evidence="1" id="KW-0812">Transmembrane</keyword>
<keyword evidence="1" id="KW-1133">Transmembrane helix</keyword>
<feature type="transmembrane region" description="Helical" evidence="1">
    <location>
        <begin position="66"/>
        <end position="84"/>
    </location>
</feature>
<evidence type="ECO:0000256" key="1">
    <source>
        <dbReference type="SAM" id="Phobius"/>
    </source>
</evidence>
<feature type="transmembrane region" description="Helical" evidence="1">
    <location>
        <begin position="45"/>
        <end position="61"/>
    </location>
</feature>
<name>A0AAW6U0D7_9BACT</name>
<keyword evidence="1" id="KW-0472">Membrane</keyword>
<comment type="caution">
    <text evidence="2">The sequence shown here is derived from an EMBL/GenBank/DDBJ whole genome shotgun (WGS) entry which is preliminary data.</text>
</comment>
<feature type="transmembrane region" description="Helical" evidence="1">
    <location>
        <begin position="12"/>
        <end position="33"/>
    </location>
</feature>
<accession>A0AAW6U0D7</accession>
<reference evidence="2" key="1">
    <citation type="submission" date="2023-05" db="EMBL/GenBank/DDBJ databases">
        <title>Anaerotaeda fermentans gen. nov., sp. nov., a novel anaerobic planctomycete of the new family within the order Sedimentisphaerales isolated from Taman Peninsula, Russia.</title>
        <authorList>
            <person name="Khomyakova M.A."/>
            <person name="Merkel A.Y."/>
            <person name="Slobodkin A.I."/>
        </authorList>
    </citation>
    <scope>NUCLEOTIDE SEQUENCE</scope>
    <source>
        <strain evidence="2">M17dextr</strain>
    </source>
</reference>
<evidence type="ECO:0000313" key="2">
    <source>
        <dbReference type="EMBL" id="MDI6451357.1"/>
    </source>
</evidence>
<organism evidence="2 3">
    <name type="scientific">Anaerobaca lacustris</name>
    <dbReference type="NCBI Taxonomy" id="3044600"/>
    <lineage>
        <taxon>Bacteria</taxon>
        <taxon>Pseudomonadati</taxon>
        <taxon>Planctomycetota</taxon>
        <taxon>Phycisphaerae</taxon>
        <taxon>Sedimentisphaerales</taxon>
        <taxon>Anaerobacaceae</taxon>
        <taxon>Anaerobaca</taxon>
    </lineage>
</organism>
<dbReference type="AlphaFoldDB" id="A0AAW6U0D7"/>
<dbReference type="RefSeq" id="WP_349246764.1">
    <property type="nucleotide sequence ID" value="NZ_JASCXX010000034.1"/>
</dbReference>
<dbReference type="EMBL" id="JASCXX010000034">
    <property type="protein sequence ID" value="MDI6451357.1"/>
    <property type="molecule type" value="Genomic_DNA"/>
</dbReference>
<protein>
    <submittedName>
        <fullName evidence="2">Uncharacterized protein</fullName>
    </submittedName>
</protein>
<dbReference type="Proteomes" id="UP001431776">
    <property type="component" value="Unassembled WGS sequence"/>
</dbReference>